<protein>
    <submittedName>
        <fullName evidence="3">PP2C-like domain-containing protein CG9801</fullName>
    </submittedName>
</protein>
<dbReference type="Gene3D" id="3.60.40.10">
    <property type="entry name" value="PPM-type phosphatase domain"/>
    <property type="match status" value="1"/>
</dbReference>
<dbReference type="AlphaFoldDB" id="A0AAV4QYP4"/>
<keyword evidence="4" id="KW-1185">Reference proteome</keyword>
<dbReference type="InterPro" id="IPR053287">
    <property type="entry name" value="PP2C-like_domain"/>
</dbReference>
<gene>
    <name evidence="3" type="primary">CG9801</name>
    <name evidence="3" type="ORF">CDAR_555581</name>
</gene>
<dbReference type="InterPro" id="IPR001932">
    <property type="entry name" value="PPM-type_phosphatase-like_dom"/>
</dbReference>
<feature type="domain" description="PPM-type phosphatase" evidence="2">
    <location>
        <begin position="172"/>
        <end position="483"/>
    </location>
</feature>
<organism evidence="3 4">
    <name type="scientific">Caerostris darwini</name>
    <dbReference type="NCBI Taxonomy" id="1538125"/>
    <lineage>
        <taxon>Eukaryota</taxon>
        <taxon>Metazoa</taxon>
        <taxon>Ecdysozoa</taxon>
        <taxon>Arthropoda</taxon>
        <taxon>Chelicerata</taxon>
        <taxon>Arachnida</taxon>
        <taxon>Araneae</taxon>
        <taxon>Araneomorphae</taxon>
        <taxon>Entelegynae</taxon>
        <taxon>Araneoidea</taxon>
        <taxon>Araneidae</taxon>
        <taxon>Caerostris</taxon>
    </lineage>
</organism>
<dbReference type="EMBL" id="BPLQ01005205">
    <property type="protein sequence ID" value="GIY13247.1"/>
    <property type="molecule type" value="Genomic_DNA"/>
</dbReference>
<dbReference type="Pfam" id="PF13672">
    <property type="entry name" value="PP2C_2"/>
    <property type="match status" value="1"/>
</dbReference>
<evidence type="ECO:0000313" key="3">
    <source>
        <dbReference type="EMBL" id="GIY13247.1"/>
    </source>
</evidence>
<sequence>MPTFREKVGGFLRQLSTGQEKKPDYKSPCTSPTSTGSFIHKYLLGEVKKYHPEVLYGKSYYELPVKEIAPLSRTVLSACTGPQGGLTTVDLETKPFEFPDVDVHFIDEDHRDSSENLVKLKDIVQEDTYSSAHDDIEPWPDVNPSISDSNGESLKKAEIAGIKDWFSPCESAYGIATTLYECHPVTKENAGNPIADAFAVVMRENSALLVLADGVNWGEKSCLAARCAIHGCVNYLNKVLYREGAGDISSLDIFISLLRSFSEAHNLILHENGTLTTLCAVVVAQLKKSNKFIACACNVGDSLAYIYSPKYGVREITQGSHDIYSMRDMRDALGALGPVDGINPELSNLTLSMSELDPDDIVFLASDGISDNFDPVVGKFAIPRKIDKRSKTPTESQATTTIDPKGSNPVSPVNTQTEKETFDIDLSLPVVEAHQRHELTLLRMEDLIINGVNEGDSPCKTAQQICEQMIDFAEKLTIAKRRILEDPDLYKNDDMKVNQAGQRMRRRKVGEKLSMVPGKLDHASIVAYTVGARFEEKIPLIAECESYSDLKC</sequence>
<dbReference type="PANTHER" id="PTHR21586">
    <property type="entry name" value="TIPA"/>
    <property type="match status" value="1"/>
</dbReference>
<dbReference type="PANTHER" id="PTHR21586:SF0">
    <property type="entry name" value="PP2C-LIKE DOMAIN-CONTAINING PROTEIN CG9801"/>
    <property type="match status" value="1"/>
</dbReference>
<reference evidence="3 4" key="1">
    <citation type="submission" date="2021-06" db="EMBL/GenBank/DDBJ databases">
        <title>Caerostris darwini draft genome.</title>
        <authorList>
            <person name="Kono N."/>
            <person name="Arakawa K."/>
        </authorList>
    </citation>
    <scope>NUCLEOTIDE SEQUENCE [LARGE SCALE GENOMIC DNA]</scope>
</reference>
<feature type="region of interest" description="Disordered" evidence="1">
    <location>
        <begin position="388"/>
        <end position="415"/>
    </location>
</feature>
<evidence type="ECO:0000313" key="4">
    <source>
        <dbReference type="Proteomes" id="UP001054837"/>
    </source>
</evidence>
<dbReference type="SUPFAM" id="SSF81606">
    <property type="entry name" value="PP2C-like"/>
    <property type="match status" value="1"/>
</dbReference>
<dbReference type="PROSITE" id="PS51746">
    <property type="entry name" value="PPM_2"/>
    <property type="match status" value="1"/>
</dbReference>
<name>A0AAV4QYP4_9ARAC</name>
<comment type="caution">
    <text evidence="3">The sequence shown here is derived from an EMBL/GenBank/DDBJ whole genome shotgun (WGS) entry which is preliminary data.</text>
</comment>
<evidence type="ECO:0000256" key="1">
    <source>
        <dbReference type="SAM" id="MobiDB-lite"/>
    </source>
</evidence>
<feature type="compositionally biased region" description="Polar residues" evidence="1">
    <location>
        <begin position="393"/>
        <end position="415"/>
    </location>
</feature>
<dbReference type="SMART" id="SM00332">
    <property type="entry name" value="PP2Cc"/>
    <property type="match status" value="1"/>
</dbReference>
<accession>A0AAV4QYP4</accession>
<dbReference type="InterPro" id="IPR036457">
    <property type="entry name" value="PPM-type-like_dom_sf"/>
</dbReference>
<evidence type="ECO:0000259" key="2">
    <source>
        <dbReference type="PROSITE" id="PS51746"/>
    </source>
</evidence>
<proteinExistence type="predicted"/>
<dbReference type="Proteomes" id="UP001054837">
    <property type="component" value="Unassembled WGS sequence"/>
</dbReference>